<dbReference type="GO" id="GO:0005829">
    <property type="term" value="C:cytosol"/>
    <property type="evidence" value="ECO:0007669"/>
    <property type="project" value="TreeGrafter"/>
</dbReference>
<feature type="transmembrane region" description="Helical" evidence="1">
    <location>
        <begin position="42"/>
        <end position="70"/>
    </location>
</feature>
<dbReference type="SUPFAM" id="SSF103642">
    <property type="entry name" value="Sec-C motif"/>
    <property type="match status" value="1"/>
</dbReference>
<dbReference type="CDD" id="cd20169">
    <property type="entry name" value="Peptidase_M90_mtfA"/>
    <property type="match status" value="1"/>
</dbReference>
<dbReference type="InterPro" id="IPR024079">
    <property type="entry name" value="MetalloPept_cat_dom_sf"/>
</dbReference>
<dbReference type="GO" id="GO:0004177">
    <property type="term" value="F:aminopeptidase activity"/>
    <property type="evidence" value="ECO:0007669"/>
    <property type="project" value="TreeGrafter"/>
</dbReference>
<organism evidence="2 3">
    <name type="scientific">Flammeovirga aprica JL-4</name>
    <dbReference type="NCBI Taxonomy" id="694437"/>
    <lineage>
        <taxon>Bacteria</taxon>
        <taxon>Pseudomonadati</taxon>
        <taxon>Bacteroidota</taxon>
        <taxon>Cytophagia</taxon>
        <taxon>Cytophagales</taxon>
        <taxon>Flammeovirgaceae</taxon>
        <taxon>Flammeovirga</taxon>
    </lineage>
</organism>
<comment type="caution">
    <text evidence="2">The sequence shown here is derived from an EMBL/GenBank/DDBJ whole genome shotgun (WGS) entry which is preliminary data.</text>
</comment>
<sequence>MNFIFDLIEGYIGKQFSKNYWHGWFLQFMSPKNSFVIGRRKFIYLLFIMNVTTTSILTLLGIGSLLYFFISNSKKKKLQQKESHEKRPFSEEWKAILRENVTFYNEISDLKKEEFEQRILSFLDTIVITPVETEVEDLDRLLVGSSAIIPVFGYPNWEYPNLNEVFILDSDLNDTEFGQQFTDGHVLGMVGEGKLKNKMLLSRGALREGFRNDNDKKNVGIHEFVHLIDMADGKTDGIPEMMLQKSATIPWVKLMEEETEKILNNESSIDEYGATKVQEFITVTSEYFFERPQLLEKKHPEVYKALQTIFNQDMAAQERNYLSNLVEEEEIGRNDPCPCGSGKKYKKCHGKGL</sequence>
<dbReference type="Proteomes" id="UP000576082">
    <property type="component" value="Unassembled WGS sequence"/>
</dbReference>
<evidence type="ECO:0000256" key="1">
    <source>
        <dbReference type="SAM" id="Phobius"/>
    </source>
</evidence>
<name>A0A7X9S0Q4_9BACT</name>
<dbReference type="EMBL" id="JABANE010000145">
    <property type="protein sequence ID" value="NME72233.1"/>
    <property type="molecule type" value="Genomic_DNA"/>
</dbReference>
<keyword evidence="1" id="KW-0812">Transmembrane</keyword>
<gene>
    <name evidence="2" type="ORF">HHU12_30010</name>
</gene>
<keyword evidence="1" id="KW-0472">Membrane</keyword>
<dbReference type="Gene3D" id="3.40.390.10">
    <property type="entry name" value="Collagenase (Catalytic Domain)"/>
    <property type="match status" value="1"/>
</dbReference>
<protein>
    <submittedName>
        <fullName evidence="2">Peptidase</fullName>
    </submittedName>
</protein>
<dbReference type="Gene3D" id="1.10.472.150">
    <property type="entry name" value="Glucose-regulated metallo-peptidase M90, N-terminal domain"/>
    <property type="match status" value="1"/>
</dbReference>
<dbReference type="Pfam" id="PF06167">
    <property type="entry name" value="Peptidase_M90"/>
    <property type="match status" value="1"/>
</dbReference>
<evidence type="ECO:0000313" key="3">
    <source>
        <dbReference type="Proteomes" id="UP000576082"/>
    </source>
</evidence>
<dbReference type="AlphaFoldDB" id="A0A7X9S0Q4"/>
<keyword evidence="3" id="KW-1185">Reference proteome</keyword>
<dbReference type="InterPro" id="IPR042252">
    <property type="entry name" value="MtfA_N"/>
</dbReference>
<proteinExistence type="predicted"/>
<dbReference type="InterPro" id="IPR010384">
    <property type="entry name" value="MtfA_fam"/>
</dbReference>
<dbReference type="PANTHER" id="PTHR30164:SF2">
    <property type="entry name" value="PROTEIN MTFA"/>
    <property type="match status" value="1"/>
</dbReference>
<dbReference type="Pfam" id="PF02810">
    <property type="entry name" value="SEC-C"/>
    <property type="match status" value="1"/>
</dbReference>
<evidence type="ECO:0000313" key="2">
    <source>
        <dbReference type="EMBL" id="NME72233.1"/>
    </source>
</evidence>
<dbReference type="SUPFAM" id="SSF55486">
    <property type="entry name" value="Metalloproteases ('zincins'), catalytic domain"/>
    <property type="match status" value="1"/>
</dbReference>
<dbReference type="InterPro" id="IPR004027">
    <property type="entry name" value="SEC_C_motif"/>
</dbReference>
<dbReference type="GO" id="GO:0008237">
    <property type="term" value="F:metallopeptidase activity"/>
    <property type="evidence" value="ECO:0007669"/>
    <property type="project" value="InterPro"/>
</dbReference>
<dbReference type="PANTHER" id="PTHR30164">
    <property type="entry name" value="MTFA PEPTIDASE"/>
    <property type="match status" value="1"/>
</dbReference>
<reference evidence="2 3" key="1">
    <citation type="submission" date="2020-04" db="EMBL/GenBank/DDBJ databases">
        <title>Flammeovirga sp. SR4, a novel species isolated from seawater.</title>
        <authorList>
            <person name="Wang X."/>
        </authorList>
    </citation>
    <scope>NUCLEOTIDE SEQUENCE [LARGE SCALE GENOMIC DNA]</scope>
    <source>
        <strain evidence="2 3">ATCC 23126</strain>
    </source>
</reference>
<accession>A0A7X9S0Q4</accession>
<keyword evidence="1" id="KW-1133">Transmembrane helix</keyword>